<feature type="transmembrane region" description="Helical" evidence="2">
    <location>
        <begin position="12"/>
        <end position="32"/>
    </location>
</feature>
<evidence type="ECO:0000256" key="1">
    <source>
        <dbReference type="SAM" id="MobiDB-lite"/>
    </source>
</evidence>
<evidence type="ECO:0000256" key="2">
    <source>
        <dbReference type="SAM" id="Phobius"/>
    </source>
</evidence>
<sequence>MAPFLLRQKVPVLVGLSNFLVSIGTFAIMYFFPMWFQTVALTSGNANPATAAAVTPDDDLERSRSPGQGLHQEGEGLEGLFGAARARQAQVVNI</sequence>
<protein>
    <submittedName>
        <fullName evidence="3">Uncharacterized protein</fullName>
    </submittedName>
</protein>
<keyword evidence="2" id="KW-1133">Transmembrane helix</keyword>
<dbReference type="STRING" id="436010.A0A166ESV1"/>
<dbReference type="Proteomes" id="UP000076532">
    <property type="component" value="Unassembled WGS sequence"/>
</dbReference>
<evidence type="ECO:0000313" key="3">
    <source>
        <dbReference type="EMBL" id="KZP16074.1"/>
    </source>
</evidence>
<dbReference type="EMBL" id="KV417597">
    <property type="protein sequence ID" value="KZP16074.1"/>
    <property type="molecule type" value="Genomic_DNA"/>
</dbReference>
<evidence type="ECO:0000313" key="4">
    <source>
        <dbReference type="Proteomes" id="UP000076532"/>
    </source>
</evidence>
<dbReference type="OrthoDB" id="3437016at2759"/>
<proteinExistence type="predicted"/>
<name>A0A166ESV1_9AGAM</name>
<keyword evidence="2" id="KW-0812">Transmembrane</keyword>
<dbReference type="AlphaFoldDB" id="A0A166ESV1"/>
<keyword evidence="4" id="KW-1185">Reference proteome</keyword>
<reference evidence="3 4" key="1">
    <citation type="journal article" date="2016" name="Mol. Biol. Evol.">
        <title>Comparative Genomics of Early-Diverging Mushroom-Forming Fungi Provides Insights into the Origins of Lignocellulose Decay Capabilities.</title>
        <authorList>
            <person name="Nagy L.G."/>
            <person name="Riley R."/>
            <person name="Tritt A."/>
            <person name="Adam C."/>
            <person name="Daum C."/>
            <person name="Floudas D."/>
            <person name="Sun H."/>
            <person name="Yadav J.S."/>
            <person name="Pangilinan J."/>
            <person name="Larsson K.H."/>
            <person name="Matsuura K."/>
            <person name="Barry K."/>
            <person name="Labutti K."/>
            <person name="Kuo R."/>
            <person name="Ohm R.A."/>
            <person name="Bhattacharya S.S."/>
            <person name="Shirouzu T."/>
            <person name="Yoshinaga Y."/>
            <person name="Martin F.M."/>
            <person name="Grigoriev I.V."/>
            <person name="Hibbett D.S."/>
        </authorList>
    </citation>
    <scope>NUCLEOTIDE SEQUENCE [LARGE SCALE GENOMIC DNA]</scope>
    <source>
        <strain evidence="3 4">CBS 109695</strain>
    </source>
</reference>
<feature type="region of interest" description="Disordered" evidence="1">
    <location>
        <begin position="50"/>
        <end position="79"/>
    </location>
</feature>
<gene>
    <name evidence="3" type="ORF">FIBSPDRAFT_866306</name>
</gene>
<accession>A0A166ESV1</accession>
<organism evidence="3 4">
    <name type="scientific">Athelia psychrophila</name>
    <dbReference type="NCBI Taxonomy" id="1759441"/>
    <lineage>
        <taxon>Eukaryota</taxon>
        <taxon>Fungi</taxon>
        <taxon>Dikarya</taxon>
        <taxon>Basidiomycota</taxon>
        <taxon>Agaricomycotina</taxon>
        <taxon>Agaricomycetes</taxon>
        <taxon>Agaricomycetidae</taxon>
        <taxon>Atheliales</taxon>
        <taxon>Atheliaceae</taxon>
        <taxon>Athelia</taxon>
    </lineage>
</organism>
<keyword evidence="2" id="KW-0472">Membrane</keyword>